<dbReference type="GO" id="GO:0005886">
    <property type="term" value="C:plasma membrane"/>
    <property type="evidence" value="ECO:0007669"/>
    <property type="project" value="UniProtKB-SubCell"/>
</dbReference>
<feature type="domain" description="EamA" evidence="9">
    <location>
        <begin position="153"/>
        <end position="287"/>
    </location>
</feature>
<evidence type="ECO:0000256" key="2">
    <source>
        <dbReference type="ARBA" id="ARBA00007362"/>
    </source>
</evidence>
<accession>A0A6J6E0D4</accession>
<feature type="transmembrane region" description="Helical" evidence="8">
    <location>
        <begin position="73"/>
        <end position="93"/>
    </location>
</feature>
<feature type="domain" description="EamA" evidence="9">
    <location>
        <begin position="10"/>
        <end position="144"/>
    </location>
</feature>
<dbReference type="PANTHER" id="PTHR22911:SF137">
    <property type="entry name" value="SOLUTE CARRIER FAMILY 35 MEMBER G2-RELATED"/>
    <property type="match status" value="1"/>
</dbReference>
<feature type="transmembrane region" description="Helical" evidence="8">
    <location>
        <begin position="99"/>
        <end position="122"/>
    </location>
</feature>
<organism evidence="10">
    <name type="scientific">freshwater metagenome</name>
    <dbReference type="NCBI Taxonomy" id="449393"/>
    <lineage>
        <taxon>unclassified sequences</taxon>
        <taxon>metagenomes</taxon>
        <taxon>ecological metagenomes</taxon>
    </lineage>
</organism>
<feature type="transmembrane region" description="Helical" evidence="8">
    <location>
        <begin position="214"/>
        <end position="233"/>
    </location>
</feature>
<evidence type="ECO:0000256" key="3">
    <source>
        <dbReference type="ARBA" id="ARBA00022448"/>
    </source>
</evidence>
<evidence type="ECO:0000256" key="7">
    <source>
        <dbReference type="ARBA" id="ARBA00023136"/>
    </source>
</evidence>
<keyword evidence="5 8" id="KW-0812">Transmembrane</keyword>
<reference evidence="10" key="1">
    <citation type="submission" date="2020-05" db="EMBL/GenBank/DDBJ databases">
        <authorList>
            <person name="Chiriac C."/>
            <person name="Salcher M."/>
            <person name="Ghai R."/>
            <person name="Kavagutti S V."/>
        </authorList>
    </citation>
    <scope>NUCLEOTIDE SEQUENCE</scope>
</reference>
<evidence type="ECO:0000256" key="8">
    <source>
        <dbReference type="SAM" id="Phobius"/>
    </source>
</evidence>
<feature type="transmembrane region" description="Helical" evidence="8">
    <location>
        <begin position="152"/>
        <end position="168"/>
    </location>
</feature>
<comment type="similarity">
    <text evidence="2">Belongs to the EamA transporter family.</text>
</comment>
<evidence type="ECO:0000259" key="9">
    <source>
        <dbReference type="Pfam" id="PF00892"/>
    </source>
</evidence>
<feature type="transmembrane region" description="Helical" evidence="8">
    <location>
        <begin position="240"/>
        <end position="261"/>
    </location>
</feature>
<feature type="transmembrane region" description="Helical" evidence="8">
    <location>
        <begin position="188"/>
        <end position="208"/>
    </location>
</feature>
<evidence type="ECO:0000256" key="5">
    <source>
        <dbReference type="ARBA" id="ARBA00022692"/>
    </source>
</evidence>
<keyword evidence="7 8" id="KW-0472">Membrane</keyword>
<proteinExistence type="inferred from homology"/>
<feature type="transmembrane region" description="Helical" evidence="8">
    <location>
        <begin position="12"/>
        <end position="30"/>
    </location>
</feature>
<evidence type="ECO:0000256" key="4">
    <source>
        <dbReference type="ARBA" id="ARBA00022475"/>
    </source>
</evidence>
<evidence type="ECO:0000256" key="6">
    <source>
        <dbReference type="ARBA" id="ARBA00022989"/>
    </source>
</evidence>
<feature type="transmembrane region" description="Helical" evidence="8">
    <location>
        <begin position="42"/>
        <end position="61"/>
    </location>
</feature>
<keyword evidence="3" id="KW-0813">Transport</keyword>
<keyword evidence="4" id="KW-1003">Cell membrane</keyword>
<dbReference type="EMBL" id="CAEZTM010000020">
    <property type="protein sequence ID" value="CAB4569236.1"/>
    <property type="molecule type" value="Genomic_DNA"/>
</dbReference>
<dbReference type="Pfam" id="PF00892">
    <property type="entry name" value="EamA"/>
    <property type="match status" value="2"/>
</dbReference>
<feature type="transmembrane region" description="Helical" evidence="8">
    <location>
        <begin position="273"/>
        <end position="292"/>
    </location>
</feature>
<dbReference type="InterPro" id="IPR037185">
    <property type="entry name" value="EmrE-like"/>
</dbReference>
<gene>
    <name evidence="10" type="ORF">UFOPK1684_00606</name>
</gene>
<comment type="subcellular location">
    <subcellularLocation>
        <location evidence="1">Cell membrane</location>
        <topology evidence="1">Multi-pass membrane protein</topology>
    </subcellularLocation>
</comment>
<dbReference type="InterPro" id="IPR000620">
    <property type="entry name" value="EamA_dom"/>
</dbReference>
<dbReference type="NCBIfam" id="TIGR00688">
    <property type="entry name" value="rarD"/>
    <property type="match status" value="1"/>
</dbReference>
<dbReference type="PANTHER" id="PTHR22911">
    <property type="entry name" value="ACYL-MALONYL CONDENSING ENZYME-RELATED"/>
    <property type="match status" value="1"/>
</dbReference>
<keyword evidence="6 8" id="KW-1133">Transmembrane helix</keyword>
<evidence type="ECO:0000313" key="10">
    <source>
        <dbReference type="EMBL" id="CAB4569236.1"/>
    </source>
</evidence>
<dbReference type="AlphaFoldDB" id="A0A6J6E0D4"/>
<dbReference type="InterPro" id="IPR004626">
    <property type="entry name" value="RarD"/>
</dbReference>
<sequence>MGEAKQRHDGLLSAVAAYGLWGFLPVYFVALRPSGAVEIVGWRIALSLIFCAVILVVMRRARVTFGLLAGRAMVGWSALAALFILINWGVYVYASLNAFIVEAALGYFINPLVTVGLGVIVLKETLRPLQWVALGLAVVAVVVLAIGYGAFPFIALTLAFSFGFYGFVKNRMGPGVKAIDSLSLETLWLTPLAIALLVWVGLGSGLTIGTLGVWHTVLLLSAGAVTSIPLLFFGAAVRRLPLSVLGLMQYLAPVLQFLFGAVVMGEEMPVERWIGFGIVWCALIVLSIDALGNRRNRIHFPPN</sequence>
<dbReference type="SUPFAM" id="SSF103481">
    <property type="entry name" value="Multidrug resistance efflux transporter EmrE"/>
    <property type="match status" value="2"/>
</dbReference>
<protein>
    <submittedName>
        <fullName evidence="10">Unannotated protein</fullName>
    </submittedName>
</protein>
<name>A0A6J6E0D4_9ZZZZ</name>
<evidence type="ECO:0000256" key="1">
    <source>
        <dbReference type="ARBA" id="ARBA00004651"/>
    </source>
</evidence>